<protein>
    <submittedName>
        <fullName evidence="2">Uncharacterized protein</fullName>
    </submittedName>
</protein>
<gene>
    <name evidence="2" type="ORF">AKG39_16345</name>
</gene>
<reference evidence="3" key="1">
    <citation type="submission" date="2015-07" db="EMBL/GenBank/DDBJ databases">
        <title>Draft genome sequence of Acetobacterium bakii DSM 8293, a potential psychrophilic chemical producer through syngas fermentation.</title>
        <authorList>
            <person name="Song Y."/>
            <person name="Hwang S."/>
            <person name="Cho B.-K."/>
        </authorList>
    </citation>
    <scope>NUCLEOTIDE SEQUENCE [LARGE SCALE GENOMIC DNA]</scope>
    <source>
        <strain evidence="3">DSM 8239</strain>
    </source>
</reference>
<dbReference type="RefSeq" id="WP_050741477.1">
    <property type="nucleotide sequence ID" value="NZ_LGYO01000046.1"/>
</dbReference>
<accession>A0A0L6TWN7</accession>
<comment type="caution">
    <text evidence="2">The sequence shown here is derived from an EMBL/GenBank/DDBJ whole genome shotgun (WGS) entry which is preliminary data.</text>
</comment>
<keyword evidence="3" id="KW-1185">Reference proteome</keyword>
<dbReference type="EMBL" id="LGYO01000046">
    <property type="protein sequence ID" value="KNZ40684.1"/>
    <property type="molecule type" value="Genomic_DNA"/>
</dbReference>
<feature type="transmembrane region" description="Helical" evidence="1">
    <location>
        <begin position="14"/>
        <end position="38"/>
    </location>
</feature>
<organism evidence="2 3">
    <name type="scientific">Acetobacterium bakii</name>
    <dbReference type="NCBI Taxonomy" id="52689"/>
    <lineage>
        <taxon>Bacteria</taxon>
        <taxon>Bacillati</taxon>
        <taxon>Bacillota</taxon>
        <taxon>Clostridia</taxon>
        <taxon>Eubacteriales</taxon>
        <taxon>Eubacteriaceae</taxon>
        <taxon>Acetobacterium</taxon>
    </lineage>
</organism>
<keyword evidence="1" id="KW-0472">Membrane</keyword>
<proteinExistence type="predicted"/>
<dbReference type="AlphaFoldDB" id="A0A0L6TWN7"/>
<dbReference type="Proteomes" id="UP000036873">
    <property type="component" value="Unassembled WGS sequence"/>
</dbReference>
<evidence type="ECO:0000313" key="2">
    <source>
        <dbReference type="EMBL" id="KNZ40684.1"/>
    </source>
</evidence>
<evidence type="ECO:0000256" key="1">
    <source>
        <dbReference type="SAM" id="Phobius"/>
    </source>
</evidence>
<name>A0A0L6TWN7_9FIRM</name>
<feature type="transmembrane region" description="Helical" evidence="1">
    <location>
        <begin position="58"/>
        <end position="78"/>
    </location>
</feature>
<keyword evidence="1" id="KW-1133">Transmembrane helix</keyword>
<evidence type="ECO:0000313" key="3">
    <source>
        <dbReference type="Proteomes" id="UP000036873"/>
    </source>
</evidence>
<sequence length="255" mass="29953">MEKQKRFNQKLKNILLFILAVAIFLSLGIAGPFAIIWAYNEPDKVIYAPWEAADVLSYYGVLLGAIATIAAVVLTINYSRKSAEKDRQLSENNNYRNYGIQYCTDLLDICNYLRITDIIQNASILIIKNEQDKYYYGDYNFAIKTGLVSLKSSMTNAYSKFIKFHFNLLNSEKKEILEFIKIFNEITDTLISKCFVTDETKEFVKLDEENEELMSKHLDWYSKFQEYMYKLVFNYDYTEVKREKTRSQSQNNQNK</sequence>
<keyword evidence="1" id="KW-0812">Transmembrane</keyword>